<name>A0A194XW15_MOLSC</name>
<dbReference type="Proteomes" id="UP000070700">
    <property type="component" value="Unassembled WGS sequence"/>
</dbReference>
<dbReference type="AlphaFoldDB" id="A0A194XW15"/>
<keyword evidence="3" id="KW-1185">Reference proteome</keyword>
<protein>
    <recommendedName>
        <fullName evidence="1">BTB domain-containing protein</fullName>
    </recommendedName>
</protein>
<feature type="domain" description="BTB" evidence="1">
    <location>
        <begin position="21"/>
        <end position="122"/>
    </location>
</feature>
<dbReference type="GeneID" id="28830784"/>
<dbReference type="Gene3D" id="3.30.710.10">
    <property type="entry name" value="Potassium Channel Kv1.1, Chain A"/>
    <property type="match status" value="1"/>
</dbReference>
<organism evidence="2 3">
    <name type="scientific">Mollisia scopiformis</name>
    <name type="common">Conifer needle endophyte fungus</name>
    <name type="synonym">Phialocephala scopiformis</name>
    <dbReference type="NCBI Taxonomy" id="149040"/>
    <lineage>
        <taxon>Eukaryota</taxon>
        <taxon>Fungi</taxon>
        <taxon>Dikarya</taxon>
        <taxon>Ascomycota</taxon>
        <taxon>Pezizomycotina</taxon>
        <taxon>Leotiomycetes</taxon>
        <taxon>Helotiales</taxon>
        <taxon>Mollisiaceae</taxon>
        <taxon>Mollisia</taxon>
    </lineage>
</organism>
<evidence type="ECO:0000259" key="1">
    <source>
        <dbReference type="PROSITE" id="PS50097"/>
    </source>
</evidence>
<proteinExistence type="predicted"/>
<evidence type="ECO:0000313" key="2">
    <source>
        <dbReference type="EMBL" id="KUJ24423.1"/>
    </source>
</evidence>
<dbReference type="PROSITE" id="PS50097">
    <property type="entry name" value="BTB"/>
    <property type="match status" value="1"/>
</dbReference>
<accession>A0A194XW15</accession>
<dbReference type="InterPro" id="IPR000210">
    <property type="entry name" value="BTB/POZ_dom"/>
</dbReference>
<gene>
    <name evidence="2" type="ORF">LY89DRAFT_745306</name>
</gene>
<dbReference type="RefSeq" id="XP_018078778.1">
    <property type="nucleotide sequence ID" value="XM_018221058.1"/>
</dbReference>
<dbReference type="InParanoid" id="A0A194XW15"/>
<dbReference type="SUPFAM" id="SSF54695">
    <property type="entry name" value="POZ domain"/>
    <property type="match status" value="1"/>
</dbReference>
<sequence>MSASVTSKKRIFKFSAPGLKPDVRIELFDTEEYHLHSVLLKLYSGFFRKFLDSPEKKVPASTSFAYEWVTQLDDDGGWHLVAAQSVQGKTGNLLNKDEQSLQLDAFQRLIHAIYNKPYTIYTHFLGPLVDLADYYCSLRIVSQTLHQLLMTERRRGFLCDFIEDPCEFLGLAITLRNEILFKDCLCLALGPWSNPAFLKCKDKKLRDICDKARAKIYVEIGTFNERLLNELNDPRKNNQELRTEMLEHSQAVSAISKDPVSGRIRLPLYYRKLSDFVSKARKHPFRHLIIKLLQNDLLLDDGFKAGEGMFEDYFLCNLTMDDQYPWDDTEDW</sequence>
<evidence type="ECO:0000313" key="3">
    <source>
        <dbReference type="Proteomes" id="UP000070700"/>
    </source>
</evidence>
<dbReference type="EMBL" id="KQ947404">
    <property type="protein sequence ID" value="KUJ24423.1"/>
    <property type="molecule type" value="Genomic_DNA"/>
</dbReference>
<dbReference type="OrthoDB" id="3537689at2759"/>
<reference evidence="2 3" key="1">
    <citation type="submission" date="2015-10" db="EMBL/GenBank/DDBJ databases">
        <title>Full genome of DAOMC 229536 Phialocephala scopiformis, a fungal endophyte of spruce producing the potent anti-insectan compound rugulosin.</title>
        <authorList>
            <consortium name="DOE Joint Genome Institute"/>
            <person name="Walker A.K."/>
            <person name="Frasz S.L."/>
            <person name="Seifert K.A."/>
            <person name="Miller J.D."/>
            <person name="Mondo S.J."/>
            <person name="Labutti K."/>
            <person name="Lipzen A."/>
            <person name="Dockter R."/>
            <person name="Kennedy M."/>
            <person name="Grigoriev I.V."/>
            <person name="Spatafora J.W."/>
        </authorList>
    </citation>
    <scope>NUCLEOTIDE SEQUENCE [LARGE SCALE GENOMIC DNA]</scope>
    <source>
        <strain evidence="2 3">CBS 120377</strain>
    </source>
</reference>
<dbReference type="InterPro" id="IPR011333">
    <property type="entry name" value="SKP1/BTB/POZ_sf"/>
</dbReference>
<dbReference type="KEGG" id="psco:LY89DRAFT_745306"/>